<dbReference type="RefSeq" id="XP_003331491.1">
    <property type="nucleotide sequence ID" value="XM_003331443.1"/>
</dbReference>
<feature type="region of interest" description="Disordered" evidence="1">
    <location>
        <begin position="1"/>
        <end position="52"/>
    </location>
</feature>
<accession>E3KRZ7</accession>
<sequence length="144" mass="15312">MALPGVDKRTPSPTPHSLPHPALPPPPRTPTPTPLQKGRAIEPAPPGGAGGLACQPRTKIAWFLDGFESSPSGGFPPDELFQRFCWLIEALSSIKSTVSYLAKITNLSSPEEGLVHKSGEAGVWLRGLFKAEAAPDPMTKRPSL</sequence>
<feature type="compositionally biased region" description="Pro residues" evidence="1">
    <location>
        <begin position="12"/>
        <end position="33"/>
    </location>
</feature>
<protein>
    <submittedName>
        <fullName evidence="2">Uncharacterized protein</fullName>
    </submittedName>
</protein>
<feature type="compositionally biased region" description="Basic and acidic residues" evidence="1">
    <location>
        <begin position="1"/>
        <end position="10"/>
    </location>
</feature>
<evidence type="ECO:0000256" key="1">
    <source>
        <dbReference type="SAM" id="MobiDB-lite"/>
    </source>
</evidence>
<keyword evidence="3" id="KW-1185">Reference proteome</keyword>
<proteinExistence type="predicted"/>
<evidence type="ECO:0000313" key="3">
    <source>
        <dbReference type="Proteomes" id="UP000008783"/>
    </source>
</evidence>
<gene>
    <name evidence="2" type="ORF">PGTG_13291</name>
</gene>
<dbReference type="EMBL" id="DS178304">
    <property type="protein sequence ID" value="EFP87072.1"/>
    <property type="molecule type" value="Genomic_DNA"/>
</dbReference>
<name>E3KRZ7_PUCGT</name>
<dbReference type="VEuPathDB" id="FungiDB:PGTG_13291"/>
<reference evidence="3" key="2">
    <citation type="journal article" date="2011" name="Proc. Natl. Acad. Sci. U.S.A.">
        <title>Obligate biotrophy features unraveled by the genomic analysis of rust fungi.</title>
        <authorList>
            <person name="Duplessis S."/>
            <person name="Cuomo C.A."/>
            <person name="Lin Y.-C."/>
            <person name="Aerts A."/>
            <person name="Tisserant E."/>
            <person name="Veneault-Fourrey C."/>
            <person name="Joly D.L."/>
            <person name="Hacquard S."/>
            <person name="Amselem J."/>
            <person name="Cantarel B.L."/>
            <person name="Chiu R."/>
            <person name="Coutinho P.M."/>
            <person name="Feau N."/>
            <person name="Field M."/>
            <person name="Frey P."/>
            <person name="Gelhaye E."/>
            <person name="Goldberg J."/>
            <person name="Grabherr M.G."/>
            <person name="Kodira C.D."/>
            <person name="Kohler A."/>
            <person name="Kuees U."/>
            <person name="Lindquist E.A."/>
            <person name="Lucas S.M."/>
            <person name="Mago R."/>
            <person name="Mauceli E."/>
            <person name="Morin E."/>
            <person name="Murat C."/>
            <person name="Pangilinan J.L."/>
            <person name="Park R."/>
            <person name="Pearson M."/>
            <person name="Quesneville H."/>
            <person name="Rouhier N."/>
            <person name="Sakthikumar S."/>
            <person name="Salamov A.A."/>
            <person name="Schmutz J."/>
            <person name="Selles B."/>
            <person name="Shapiro H."/>
            <person name="Tanguay P."/>
            <person name="Tuskan G.A."/>
            <person name="Henrissat B."/>
            <person name="Van de Peer Y."/>
            <person name="Rouze P."/>
            <person name="Ellis J.G."/>
            <person name="Dodds P.N."/>
            <person name="Schein J.E."/>
            <person name="Zhong S."/>
            <person name="Hamelin R.C."/>
            <person name="Grigoriev I.V."/>
            <person name="Szabo L.J."/>
            <person name="Martin F."/>
        </authorList>
    </citation>
    <scope>NUCLEOTIDE SEQUENCE [LARGE SCALE GENOMIC DNA]</scope>
    <source>
        <strain evidence="3">CRL 75-36-700-3 / race SCCL</strain>
    </source>
</reference>
<dbReference type="InParanoid" id="E3KRZ7"/>
<dbReference type="HOGENOM" id="CLU_1797431_0_0_1"/>
<organism evidence="2 3">
    <name type="scientific">Puccinia graminis f. sp. tritici (strain CRL 75-36-700-3 / race SCCL)</name>
    <name type="common">Black stem rust fungus</name>
    <dbReference type="NCBI Taxonomy" id="418459"/>
    <lineage>
        <taxon>Eukaryota</taxon>
        <taxon>Fungi</taxon>
        <taxon>Dikarya</taxon>
        <taxon>Basidiomycota</taxon>
        <taxon>Pucciniomycotina</taxon>
        <taxon>Pucciniomycetes</taxon>
        <taxon>Pucciniales</taxon>
        <taxon>Pucciniaceae</taxon>
        <taxon>Puccinia</taxon>
    </lineage>
</organism>
<dbReference type="KEGG" id="pgr:PGTG_13291"/>
<reference key="1">
    <citation type="submission" date="2007-01" db="EMBL/GenBank/DDBJ databases">
        <title>The Genome Sequence of Puccinia graminis f. sp. tritici Strain CRL 75-36-700-3.</title>
        <authorList>
            <consortium name="The Broad Institute Genome Sequencing Platform"/>
            <person name="Birren B."/>
            <person name="Lander E."/>
            <person name="Galagan J."/>
            <person name="Nusbaum C."/>
            <person name="Devon K."/>
            <person name="Cuomo C."/>
            <person name="Jaffe D."/>
            <person name="Butler J."/>
            <person name="Alvarez P."/>
            <person name="Gnerre S."/>
            <person name="Grabherr M."/>
            <person name="Mauceli E."/>
            <person name="Brockman W."/>
            <person name="Young S."/>
            <person name="LaButti K."/>
            <person name="Sykes S."/>
            <person name="DeCaprio D."/>
            <person name="Crawford M."/>
            <person name="Koehrsen M."/>
            <person name="Engels R."/>
            <person name="Montgomery P."/>
            <person name="Pearson M."/>
            <person name="Howarth C."/>
            <person name="Larson L."/>
            <person name="White J."/>
            <person name="Zeng Q."/>
            <person name="Kodira C."/>
            <person name="Yandava C."/>
            <person name="Alvarado L."/>
            <person name="O'Leary S."/>
            <person name="Szabo L."/>
            <person name="Dean R."/>
            <person name="Schein J."/>
        </authorList>
    </citation>
    <scope>NUCLEOTIDE SEQUENCE</scope>
    <source>
        <strain>CRL 75-36-700-3</strain>
    </source>
</reference>
<dbReference type="Proteomes" id="UP000008783">
    <property type="component" value="Unassembled WGS sequence"/>
</dbReference>
<dbReference type="GeneID" id="10542153"/>
<dbReference type="AlphaFoldDB" id="E3KRZ7"/>
<evidence type="ECO:0000313" key="2">
    <source>
        <dbReference type="EMBL" id="EFP87072.1"/>
    </source>
</evidence>